<reference evidence="9" key="1">
    <citation type="submission" date="2020-11" db="EMBL/GenBank/DDBJ databases">
        <title>Bacterial whole genome sequence for Panacibacter sp. DH6.</title>
        <authorList>
            <person name="Le V."/>
            <person name="Ko S."/>
            <person name="Ahn C.-Y."/>
            <person name="Oh H.-M."/>
        </authorList>
    </citation>
    <scope>NUCLEOTIDE SEQUENCE</scope>
    <source>
        <strain evidence="9">DH6</strain>
    </source>
</reference>
<dbReference type="PANTHER" id="PTHR10938">
    <property type="entry name" value="TRANSLATION INITIATION FACTOR IF-3"/>
    <property type="match status" value="1"/>
</dbReference>
<evidence type="ECO:0000256" key="3">
    <source>
        <dbReference type="ARBA" id="ARBA00022917"/>
    </source>
</evidence>
<organism evidence="9 10">
    <name type="scientific">Panacibacter microcysteis</name>
    <dbReference type="NCBI Taxonomy" id="2793269"/>
    <lineage>
        <taxon>Bacteria</taxon>
        <taxon>Pseudomonadati</taxon>
        <taxon>Bacteroidota</taxon>
        <taxon>Chitinophagia</taxon>
        <taxon>Chitinophagales</taxon>
        <taxon>Chitinophagaceae</taxon>
        <taxon>Panacibacter</taxon>
    </lineage>
</organism>
<evidence type="ECO:0000256" key="5">
    <source>
        <dbReference type="NCBIfam" id="TIGR00168"/>
    </source>
</evidence>
<evidence type="ECO:0000256" key="2">
    <source>
        <dbReference type="ARBA" id="ARBA00022540"/>
    </source>
</evidence>
<dbReference type="Gene3D" id="3.10.20.80">
    <property type="entry name" value="Translation initiation factor 3 (IF-3), N-terminal domain"/>
    <property type="match status" value="1"/>
</dbReference>
<keyword evidence="2 4" id="KW-0396">Initiation factor</keyword>
<evidence type="ECO:0000256" key="6">
    <source>
        <dbReference type="SAM" id="MobiDB-lite"/>
    </source>
</evidence>
<evidence type="ECO:0000256" key="4">
    <source>
        <dbReference type="HAMAP-Rule" id="MF_00080"/>
    </source>
</evidence>
<dbReference type="AlphaFoldDB" id="A0A931MDG0"/>
<name>A0A931MDG0_9BACT</name>
<dbReference type="SUPFAM" id="SSF55200">
    <property type="entry name" value="Translation initiation factor IF3, C-terminal domain"/>
    <property type="match status" value="1"/>
</dbReference>
<dbReference type="GO" id="GO:0005829">
    <property type="term" value="C:cytosol"/>
    <property type="evidence" value="ECO:0007669"/>
    <property type="project" value="TreeGrafter"/>
</dbReference>
<keyword evidence="4" id="KW-0963">Cytoplasm</keyword>
<dbReference type="InterPro" id="IPR036787">
    <property type="entry name" value="T_IF-3_N_sf"/>
</dbReference>
<dbReference type="Proteomes" id="UP000628448">
    <property type="component" value="Unassembled WGS sequence"/>
</dbReference>
<dbReference type="InterPro" id="IPR036788">
    <property type="entry name" value="T_IF-3_C_sf"/>
</dbReference>
<comment type="subunit">
    <text evidence="4">Monomer.</text>
</comment>
<comment type="similarity">
    <text evidence="1 4">Belongs to the IF-3 family.</text>
</comment>
<accession>A0A931MDG0</accession>
<keyword evidence="3 4" id="KW-0648">Protein biosynthesis</keyword>
<dbReference type="SUPFAM" id="SSF54364">
    <property type="entry name" value="Translation initiation factor IF3, N-terminal domain"/>
    <property type="match status" value="1"/>
</dbReference>
<proteinExistence type="inferred from homology"/>
<comment type="caution">
    <text evidence="9">The sequence shown here is derived from an EMBL/GenBank/DDBJ whole genome shotgun (WGS) entry which is preliminary data.</text>
</comment>
<dbReference type="InterPro" id="IPR019814">
    <property type="entry name" value="Translation_initiation_fac_3_N"/>
</dbReference>
<gene>
    <name evidence="4" type="primary">infC</name>
    <name evidence="9" type="ORF">I5907_19095</name>
</gene>
<feature type="domain" description="Translation initiation factor 3 C-terminal" evidence="7">
    <location>
        <begin position="103"/>
        <end position="187"/>
    </location>
</feature>
<sequence length="199" mass="22673">MALPNRGGGGGRFNPRFNRQPEPEHRINERIRVPQVRLVGDNVTVGIYPTDEARKIARDLELDLVEISPNADPPVCKAIDYKKFLYEKKRKEKDMKANAKQSEVKEIRFTPGTDDHDFDFKAKHAEKFLKDGNKVKAYVQFKGRAIMFKERGELVLLKFAERLAEVGQPEALPKLEGKRMLLMLTPKTGKKKKEGAAAE</sequence>
<dbReference type="PANTHER" id="PTHR10938:SF0">
    <property type="entry name" value="TRANSLATION INITIATION FACTOR IF-3, MITOCHONDRIAL"/>
    <property type="match status" value="1"/>
</dbReference>
<evidence type="ECO:0000313" key="9">
    <source>
        <dbReference type="EMBL" id="MBG9378353.1"/>
    </source>
</evidence>
<evidence type="ECO:0000313" key="10">
    <source>
        <dbReference type="Proteomes" id="UP000628448"/>
    </source>
</evidence>
<dbReference type="FunFam" id="3.30.110.10:FF:000001">
    <property type="entry name" value="Translation initiation factor IF-3"/>
    <property type="match status" value="1"/>
</dbReference>
<dbReference type="Gene3D" id="3.30.110.10">
    <property type="entry name" value="Translation initiation factor 3 (IF-3), C-terminal domain"/>
    <property type="match status" value="1"/>
</dbReference>
<dbReference type="GO" id="GO:0003743">
    <property type="term" value="F:translation initiation factor activity"/>
    <property type="evidence" value="ECO:0007669"/>
    <property type="project" value="UniProtKB-UniRule"/>
</dbReference>
<feature type="domain" description="Translation initiation factor 3 N-terminal" evidence="8">
    <location>
        <begin position="27"/>
        <end position="94"/>
    </location>
</feature>
<comment type="function">
    <text evidence="4">IF-3 binds to the 30S ribosomal subunit and shifts the equilibrium between 70S ribosomes and their 50S and 30S subunits in favor of the free subunits, thus enhancing the availability of 30S subunits on which protein synthesis initiation begins.</text>
</comment>
<feature type="compositionally biased region" description="Gly residues" evidence="6">
    <location>
        <begin position="1"/>
        <end position="12"/>
    </location>
</feature>
<dbReference type="InterPro" id="IPR019815">
    <property type="entry name" value="Translation_initiation_fac_3_C"/>
</dbReference>
<evidence type="ECO:0000256" key="1">
    <source>
        <dbReference type="ARBA" id="ARBA00005439"/>
    </source>
</evidence>
<dbReference type="FunFam" id="3.10.20.80:FF:000001">
    <property type="entry name" value="Translation initiation factor IF-3"/>
    <property type="match status" value="1"/>
</dbReference>
<dbReference type="EMBL" id="JADWYR010000002">
    <property type="protein sequence ID" value="MBG9378353.1"/>
    <property type="molecule type" value="Genomic_DNA"/>
</dbReference>
<dbReference type="NCBIfam" id="TIGR00168">
    <property type="entry name" value="infC"/>
    <property type="match status" value="1"/>
</dbReference>
<dbReference type="HAMAP" id="MF_00080">
    <property type="entry name" value="IF_3"/>
    <property type="match status" value="1"/>
</dbReference>
<dbReference type="Pfam" id="PF00707">
    <property type="entry name" value="IF3_C"/>
    <property type="match status" value="1"/>
</dbReference>
<dbReference type="Pfam" id="PF05198">
    <property type="entry name" value="IF3_N"/>
    <property type="match status" value="1"/>
</dbReference>
<evidence type="ECO:0000259" key="8">
    <source>
        <dbReference type="Pfam" id="PF05198"/>
    </source>
</evidence>
<dbReference type="GO" id="GO:0016020">
    <property type="term" value="C:membrane"/>
    <property type="evidence" value="ECO:0007669"/>
    <property type="project" value="TreeGrafter"/>
</dbReference>
<evidence type="ECO:0000259" key="7">
    <source>
        <dbReference type="Pfam" id="PF00707"/>
    </source>
</evidence>
<dbReference type="GO" id="GO:0032790">
    <property type="term" value="P:ribosome disassembly"/>
    <property type="evidence" value="ECO:0007669"/>
    <property type="project" value="TreeGrafter"/>
</dbReference>
<dbReference type="GO" id="GO:0043022">
    <property type="term" value="F:ribosome binding"/>
    <property type="evidence" value="ECO:0007669"/>
    <property type="project" value="UniProtKB-ARBA"/>
</dbReference>
<protein>
    <recommendedName>
        <fullName evidence="4 5">Translation initiation factor IF-3</fullName>
    </recommendedName>
</protein>
<dbReference type="InterPro" id="IPR001288">
    <property type="entry name" value="Translation_initiation_fac_3"/>
</dbReference>
<comment type="subcellular location">
    <subcellularLocation>
        <location evidence="4">Cytoplasm</location>
    </subcellularLocation>
</comment>
<feature type="region of interest" description="Disordered" evidence="6">
    <location>
        <begin position="1"/>
        <end position="27"/>
    </location>
</feature>
<dbReference type="RefSeq" id="WP_196992390.1">
    <property type="nucleotide sequence ID" value="NZ_JADWYR010000002.1"/>
</dbReference>
<keyword evidence="10" id="KW-1185">Reference proteome</keyword>